<dbReference type="GeneID" id="14913233"/>
<dbReference type="EMBL" id="KB008103">
    <property type="protein sequence ID" value="ELR12968.1"/>
    <property type="molecule type" value="Genomic_DNA"/>
</dbReference>
<dbReference type="STRING" id="1257118.L8GJR0"/>
<dbReference type="InterPro" id="IPR017907">
    <property type="entry name" value="Znf_RING_CS"/>
</dbReference>
<proteinExistence type="predicted"/>
<dbReference type="SMART" id="SM00175">
    <property type="entry name" value="RAB"/>
    <property type="match status" value="1"/>
</dbReference>
<keyword evidence="3" id="KW-0863">Zinc-finger</keyword>
<dbReference type="CDD" id="cd00157">
    <property type="entry name" value="Rho"/>
    <property type="match status" value="1"/>
</dbReference>
<dbReference type="GO" id="GO:0008270">
    <property type="term" value="F:zinc ion binding"/>
    <property type="evidence" value="ECO:0007669"/>
    <property type="project" value="UniProtKB-KW"/>
</dbReference>
<dbReference type="NCBIfam" id="TIGR00231">
    <property type="entry name" value="small_GTP"/>
    <property type="match status" value="1"/>
</dbReference>
<dbReference type="RefSeq" id="XP_004334981.1">
    <property type="nucleotide sequence ID" value="XM_004334933.1"/>
</dbReference>
<keyword evidence="2" id="KW-0547">Nucleotide-binding</keyword>
<protein>
    <submittedName>
        <fullName evidence="7">Ras subfamily protein</fullName>
    </submittedName>
</protein>
<dbReference type="AlphaFoldDB" id="L8GJR0"/>
<dbReference type="SMART" id="SM00173">
    <property type="entry name" value="RAS"/>
    <property type="match status" value="1"/>
</dbReference>
<evidence type="ECO:0000313" key="7">
    <source>
        <dbReference type="EMBL" id="ELR12968.1"/>
    </source>
</evidence>
<dbReference type="InterPro" id="IPR005225">
    <property type="entry name" value="Small_GTP-bd"/>
</dbReference>
<dbReference type="PROSITE" id="PS00518">
    <property type="entry name" value="ZF_RING_1"/>
    <property type="match status" value="1"/>
</dbReference>
<feature type="region of interest" description="Disordered" evidence="6">
    <location>
        <begin position="273"/>
        <end position="352"/>
    </location>
</feature>
<evidence type="ECO:0000256" key="2">
    <source>
        <dbReference type="ARBA" id="ARBA00022741"/>
    </source>
</evidence>
<dbReference type="PRINTS" id="PR00449">
    <property type="entry name" value="RASTRNSFRMNG"/>
</dbReference>
<evidence type="ECO:0000256" key="6">
    <source>
        <dbReference type="SAM" id="MobiDB-lite"/>
    </source>
</evidence>
<dbReference type="InterPro" id="IPR011011">
    <property type="entry name" value="Znf_FYVE_PHD"/>
</dbReference>
<dbReference type="Proteomes" id="UP000011083">
    <property type="component" value="Unassembled WGS sequence"/>
</dbReference>
<keyword evidence="8" id="KW-1185">Reference proteome</keyword>
<keyword evidence="4" id="KW-0862">Zinc</keyword>
<dbReference type="PROSITE" id="PS51421">
    <property type="entry name" value="RAS"/>
    <property type="match status" value="1"/>
</dbReference>
<feature type="region of interest" description="Disordered" evidence="6">
    <location>
        <begin position="225"/>
        <end position="253"/>
    </location>
</feature>
<dbReference type="SMART" id="SM00174">
    <property type="entry name" value="RHO"/>
    <property type="match status" value="1"/>
</dbReference>
<dbReference type="SUPFAM" id="SSF57903">
    <property type="entry name" value="FYVE/PHD zinc finger"/>
    <property type="match status" value="1"/>
</dbReference>
<dbReference type="SUPFAM" id="SSF52540">
    <property type="entry name" value="P-loop containing nucleoside triphosphate hydrolases"/>
    <property type="match status" value="1"/>
</dbReference>
<dbReference type="GO" id="GO:0007264">
    <property type="term" value="P:small GTPase-mediated signal transduction"/>
    <property type="evidence" value="ECO:0007669"/>
    <property type="project" value="InterPro"/>
</dbReference>
<reference evidence="7 8" key="1">
    <citation type="journal article" date="2013" name="Genome Biol.">
        <title>Genome of Acanthamoeba castellanii highlights extensive lateral gene transfer and early evolution of tyrosine kinase signaling.</title>
        <authorList>
            <person name="Clarke M."/>
            <person name="Lohan A.J."/>
            <person name="Liu B."/>
            <person name="Lagkouvardos I."/>
            <person name="Roy S."/>
            <person name="Zafar N."/>
            <person name="Bertelli C."/>
            <person name="Schilde C."/>
            <person name="Kianianmomeni A."/>
            <person name="Burglin T.R."/>
            <person name="Frech C."/>
            <person name="Turcotte B."/>
            <person name="Kopec K.O."/>
            <person name="Synnott J.M."/>
            <person name="Choo C."/>
            <person name="Paponov I."/>
            <person name="Finkler A."/>
            <person name="Soon Heng Tan C."/>
            <person name="Hutchins A.P."/>
            <person name="Weinmeier T."/>
            <person name="Rattei T."/>
            <person name="Chu J.S."/>
            <person name="Gimenez G."/>
            <person name="Irimia M."/>
            <person name="Rigden D.J."/>
            <person name="Fitzpatrick D.A."/>
            <person name="Lorenzo-Morales J."/>
            <person name="Bateman A."/>
            <person name="Chiu C.H."/>
            <person name="Tang P."/>
            <person name="Hegemann P."/>
            <person name="Fromm H."/>
            <person name="Raoult D."/>
            <person name="Greub G."/>
            <person name="Miranda-Saavedra D."/>
            <person name="Chen N."/>
            <person name="Nash P."/>
            <person name="Ginger M.L."/>
            <person name="Horn M."/>
            <person name="Schaap P."/>
            <person name="Caler L."/>
            <person name="Loftus B."/>
        </authorList>
    </citation>
    <scope>NUCLEOTIDE SEQUENCE [LARGE SCALE GENOMIC DNA]</scope>
    <source>
        <strain evidence="7 8">Neff</strain>
    </source>
</reference>
<dbReference type="Gene3D" id="3.40.50.300">
    <property type="entry name" value="P-loop containing nucleotide triphosphate hydrolases"/>
    <property type="match status" value="1"/>
</dbReference>
<keyword evidence="1" id="KW-0479">Metal-binding</keyword>
<name>L8GJR0_ACACF</name>
<dbReference type="CDD" id="cd00065">
    <property type="entry name" value="FYVE_like_SF"/>
    <property type="match status" value="1"/>
</dbReference>
<dbReference type="InterPro" id="IPR001806">
    <property type="entry name" value="Small_GTPase"/>
</dbReference>
<evidence type="ECO:0000256" key="1">
    <source>
        <dbReference type="ARBA" id="ARBA00022723"/>
    </source>
</evidence>
<organism evidence="7 8">
    <name type="scientific">Acanthamoeba castellanii (strain ATCC 30010 / Neff)</name>
    <dbReference type="NCBI Taxonomy" id="1257118"/>
    <lineage>
        <taxon>Eukaryota</taxon>
        <taxon>Amoebozoa</taxon>
        <taxon>Discosea</taxon>
        <taxon>Longamoebia</taxon>
        <taxon>Centramoebida</taxon>
        <taxon>Acanthamoebidae</taxon>
        <taxon>Acanthamoeba</taxon>
    </lineage>
</organism>
<dbReference type="Pfam" id="PF00071">
    <property type="entry name" value="Ras"/>
    <property type="match status" value="1"/>
</dbReference>
<dbReference type="VEuPathDB" id="AmoebaDB:ACA1_096390"/>
<dbReference type="PROSITE" id="PS51420">
    <property type="entry name" value="RHO"/>
    <property type="match status" value="1"/>
</dbReference>
<evidence type="ECO:0000256" key="4">
    <source>
        <dbReference type="ARBA" id="ARBA00022833"/>
    </source>
</evidence>
<dbReference type="PROSITE" id="PS51419">
    <property type="entry name" value="RAB"/>
    <property type="match status" value="1"/>
</dbReference>
<evidence type="ECO:0000313" key="8">
    <source>
        <dbReference type="Proteomes" id="UP000011083"/>
    </source>
</evidence>
<keyword evidence="5" id="KW-0342">GTP-binding</keyword>
<dbReference type="OrthoDB" id="8830751at2759"/>
<dbReference type="InterPro" id="IPR027417">
    <property type="entry name" value="P-loop_NTPase"/>
</dbReference>
<gene>
    <name evidence="7" type="ORF">ACA1_096390</name>
</gene>
<dbReference type="PANTHER" id="PTHR24072">
    <property type="entry name" value="RHO FAMILY GTPASE"/>
    <property type="match status" value="1"/>
</dbReference>
<dbReference type="GO" id="GO:0005525">
    <property type="term" value="F:GTP binding"/>
    <property type="evidence" value="ECO:0007669"/>
    <property type="project" value="UniProtKB-KW"/>
</dbReference>
<sequence>MKAFPKDYVPTVFDNYNAVVMWDGLPINLGLWDTAGQDDFQMMRPMSYQNADIFLVFFAIDNPVSFQNVKYKWIPEITKGDSREVPRILVGTKNDCRDDETRLAELKAKNIKPVTYKQGKKLAKETNCVSYIECSAITNKGFRDVFGQTIMAIINFRSNKRPGSACWSTKCFKDFSLLSKKHKCVRCNHQYCPDCVVLLPKSHEWGNKLICKKCRDIEDDEPMKRNFGRKKAGAEVNNEGEEKDNGSGGKVSEATPVTKEALLGGIMQSVSHYEPLPEGAGEEEEEEQTSGSRRGKGKKEKLTGSGSKKRSGSILRGGSSGTSIASSSSSSSSSPAAEPAKGSTIKRDNGAA</sequence>
<evidence type="ECO:0000256" key="5">
    <source>
        <dbReference type="ARBA" id="ARBA00023134"/>
    </source>
</evidence>
<dbReference type="KEGG" id="acan:ACA1_096390"/>
<dbReference type="GO" id="GO:0003924">
    <property type="term" value="F:GTPase activity"/>
    <property type="evidence" value="ECO:0007669"/>
    <property type="project" value="InterPro"/>
</dbReference>
<dbReference type="InterPro" id="IPR003578">
    <property type="entry name" value="Small_GTPase_Rho"/>
</dbReference>
<evidence type="ECO:0000256" key="3">
    <source>
        <dbReference type="ARBA" id="ARBA00022771"/>
    </source>
</evidence>
<feature type="compositionally biased region" description="Low complexity" evidence="6">
    <location>
        <begin position="312"/>
        <end position="343"/>
    </location>
</feature>
<accession>L8GJR0</accession>